<name>A0A6S7GN71_PARCT</name>
<comment type="caution">
    <text evidence="1">The sequence shown here is derived from an EMBL/GenBank/DDBJ whole genome shotgun (WGS) entry which is preliminary data.</text>
</comment>
<evidence type="ECO:0000313" key="1">
    <source>
        <dbReference type="EMBL" id="CAB3994974.1"/>
    </source>
</evidence>
<gene>
    <name evidence="1" type="ORF">PACLA_8A027841</name>
</gene>
<proteinExistence type="predicted"/>
<dbReference type="EMBL" id="CACRXK020002573">
    <property type="protein sequence ID" value="CAB3994974.1"/>
    <property type="molecule type" value="Genomic_DNA"/>
</dbReference>
<sequence length="226" mass="25310">MEVCCSLKSIVGGLCGADTRNREQDEVLVVPLLSCVKDITTHRASYSFSGPENEVDLILCRAAIFTRPDDITSTSICPLHRANLGWNGRGERVPGAEYHPFCLTMERQKKVGQKEIEGSESYNRSYCYVTLVSFYKLDQDNSKEISFKTPQQTTCIQQRLQTPISQESSTLFSPSGFSQHLELEETRDEEGLNAGSNTREKLNIFLASRDVSPIRTSMTIPWDTAA</sequence>
<protein>
    <submittedName>
        <fullName evidence="1">Uncharacterized protein</fullName>
    </submittedName>
</protein>
<keyword evidence="2" id="KW-1185">Reference proteome</keyword>
<dbReference type="OrthoDB" id="5983920at2759"/>
<evidence type="ECO:0000313" key="2">
    <source>
        <dbReference type="Proteomes" id="UP001152795"/>
    </source>
</evidence>
<organism evidence="1 2">
    <name type="scientific">Paramuricea clavata</name>
    <name type="common">Red gorgonian</name>
    <name type="synonym">Violescent sea-whip</name>
    <dbReference type="NCBI Taxonomy" id="317549"/>
    <lineage>
        <taxon>Eukaryota</taxon>
        <taxon>Metazoa</taxon>
        <taxon>Cnidaria</taxon>
        <taxon>Anthozoa</taxon>
        <taxon>Octocorallia</taxon>
        <taxon>Malacalcyonacea</taxon>
        <taxon>Plexauridae</taxon>
        <taxon>Paramuricea</taxon>
    </lineage>
</organism>
<dbReference type="Proteomes" id="UP001152795">
    <property type="component" value="Unassembled WGS sequence"/>
</dbReference>
<dbReference type="AlphaFoldDB" id="A0A6S7GN71"/>
<reference evidence="1" key="1">
    <citation type="submission" date="2020-04" db="EMBL/GenBank/DDBJ databases">
        <authorList>
            <person name="Alioto T."/>
            <person name="Alioto T."/>
            <person name="Gomez Garrido J."/>
        </authorList>
    </citation>
    <scope>NUCLEOTIDE SEQUENCE</scope>
    <source>
        <strain evidence="1">A484AB</strain>
    </source>
</reference>
<accession>A0A6S7GN71</accession>